<dbReference type="AlphaFoldDB" id="A0A1S7PQU0"/>
<protein>
    <submittedName>
        <fullName evidence="1">Uncharacterized protein</fullName>
    </submittedName>
</protein>
<dbReference type="EMBL" id="FBWG01000008">
    <property type="protein sequence ID" value="CUX24992.1"/>
    <property type="molecule type" value="Genomic_DNA"/>
</dbReference>
<evidence type="ECO:0000313" key="1">
    <source>
        <dbReference type="EMBL" id="CUX24992.1"/>
    </source>
</evidence>
<proteinExistence type="predicted"/>
<reference evidence="1 2" key="1">
    <citation type="submission" date="2016-01" db="EMBL/GenBank/DDBJ databases">
        <authorList>
            <person name="Oliw E.H."/>
        </authorList>
    </citation>
    <scope>NUCLEOTIDE SEQUENCE [LARGE SCALE GENOMIC DNA]</scope>
    <source>
        <strain evidence="1 2">Zutra 3-1</strain>
    </source>
</reference>
<organism evidence="1 2">
    <name type="scientific">Agrobacterium deltaense Zutra 3/1</name>
    <dbReference type="NCBI Taxonomy" id="1183427"/>
    <lineage>
        <taxon>Bacteria</taxon>
        <taxon>Pseudomonadati</taxon>
        <taxon>Pseudomonadota</taxon>
        <taxon>Alphaproteobacteria</taxon>
        <taxon>Hyphomicrobiales</taxon>
        <taxon>Rhizobiaceae</taxon>
        <taxon>Rhizobium/Agrobacterium group</taxon>
        <taxon>Agrobacterium</taxon>
    </lineage>
</organism>
<sequence>MVIGCRSVVRVLKPVQFDNDLTRGASEINDISGNRQLASERHAVKAVSADGVPELQFCIGHGLSHLPGM</sequence>
<name>A0A1S7PQU0_9HYPH</name>
<dbReference type="Proteomes" id="UP000191987">
    <property type="component" value="Unassembled WGS sequence"/>
</dbReference>
<evidence type="ECO:0000313" key="2">
    <source>
        <dbReference type="Proteomes" id="UP000191987"/>
    </source>
</evidence>
<accession>A0A1S7PQU0</accession>
<gene>
    <name evidence="1" type="ORF">AGR7C_Cc160335</name>
</gene>